<proteinExistence type="predicted"/>
<accession>A0A5B7E4L4</accession>
<dbReference type="AlphaFoldDB" id="A0A5B7E4L4"/>
<name>A0A5B7E4L4_PORTR</name>
<organism evidence="1 2">
    <name type="scientific">Portunus trituberculatus</name>
    <name type="common">Swimming crab</name>
    <name type="synonym">Neptunus trituberculatus</name>
    <dbReference type="NCBI Taxonomy" id="210409"/>
    <lineage>
        <taxon>Eukaryota</taxon>
        <taxon>Metazoa</taxon>
        <taxon>Ecdysozoa</taxon>
        <taxon>Arthropoda</taxon>
        <taxon>Crustacea</taxon>
        <taxon>Multicrustacea</taxon>
        <taxon>Malacostraca</taxon>
        <taxon>Eumalacostraca</taxon>
        <taxon>Eucarida</taxon>
        <taxon>Decapoda</taxon>
        <taxon>Pleocyemata</taxon>
        <taxon>Brachyura</taxon>
        <taxon>Eubrachyura</taxon>
        <taxon>Portunoidea</taxon>
        <taxon>Portunidae</taxon>
        <taxon>Portuninae</taxon>
        <taxon>Portunus</taxon>
    </lineage>
</organism>
<evidence type="ECO:0000313" key="2">
    <source>
        <dbReference type="Proteomes" id="UP000324222"/>
    </source>
</evidence>
<keyword evidence="2" id="KW-1185">Reference proteome</keyword>
<dbReference type="Proteomes" id="UP000324222">
    <property type="component" value="Unassembled WGS sequence"/>
</dbReference>
<gene>
    <name evidence="1" type="ORF">E2C01_021311</name>
</gene>
<comment type="caution">
    <text evidence="1">The sequence shown here is derived from an EMBL/GenBank/DDBJ whole genome shotgun (WGS) entry which is preliminary data.</text>
</comment>
<protein>
    <submittedName>
        <fullName evidence="1">Uncharacterized protein</fullName>
    </submittedName>
</protein>
<evidence type="ECO:0000313" key="1">
    <source>
        <dbReference type="EMBL" id="MPC28116.1"/>
    </source>
</evidence>
<dbReference type="EMBL" id="VSRR010001858">
    <property type="protein sequence ID" value="MPC28116.1"/>
    <property type="molecule type" value="Genomic_DNA"/>
</dbReference>
<sequence length="76" mass="8162">MRESGAKGGRHCGQRVTPVLIVIPAIMEGWHPPTASRPDPECRSGGHDPALAVTNPCPWHCCSRELCLLTESPGSF</sequence>
<reference evidence="1 2" key="1">
    <citation type="submission" date="2019-05" db="EMBL/GenBank/DDBJ databases">
        <title>Another draft genome of Portunus trituberculatus and its Hox gene families provides insights of decapod evolution.</title>
        <authorList>
            <person name="Jeong J.-H."/>
            <person name="Song I."/>
            <person name="Kim S."/>
            <person name="Choi T."/>
            <person name="Kim D."/>
            <person name="Ryu S."/>
            <person name="Kim W."/>
        </authorList>
    </citation>
    <scope>NUCLEOTIDE SEQUENCE [LARGE SCALE GENOMIC DNA]</scope>
    <source>
        <tissue evidence="1">Muscle</tissue>
    </source>
</reference>